<gene>
    <name evidence="3" type="primary">racX</name>
    <name evidence="3" type="ORF">FLB_00130</name>
</gene>
<accession>A0A199XUN7</accession>
<proteinExistence type="inferred from homology"/>
<dbReference type="InterPro" id="IPR004380">
    <property type="entry name" value="Asp_race"/>
</dbReference>
<evidence type="ECO:0000313" key="3">
    <source>
        <dbReference type="EMBL" id="OAZ05483.1"/>
    </source>
</evidence>
<keyword evidence="2 3" id="KW-0413">Isomerase</keyword>
<comment type="caution">
    <text evidence="3">The sequence shown here is derived from an EMBL/GenBank/DDBJ whole genome shotgun (WGS) entry which is preliminary data.</text>
</comment>
<reference evidence="3 4" key="1">
    <citation type="submission" date="2016-06" db="EMBL/GenBank/DDBJ databases">
        <title>Draft genome sequence of Flavobacterium succinicans strain DD5b.</title>
        <authorList>
            <person name="Poehlein A."/>
            <person name="Daniel R."/>
            <person name="Simeonova D.D."/>
        </authorList>
    </citation>
    <scope>NUCLEOTIDE SEQUENCE [LARGE SCALE GENOMIC DNA]</scope>
    <source>
        <strain evidence="3 4">DD5b</strain>
    </source>
</reference>
<evidence type="ECO:0000256" key="2">
    <source>
        <dbReference type="ARBA" id="ARBA00023235"/>
    </source>
</evidence>
<dbReference type="EC" id="5.1.1.-" evidence="3"/>
<dbReference type="GO" id="GO:0047661">
    <property type="term" value="F:amino-acid racemase activity"/>
    <property type="evidence" value="ECO:0007669"/>
    <property type="project" value="InterPro"/>
</dbReference>
<dbReference type="AlphaFoldDB" id="A0A199XUN7"/>
<comment type="similarity">
    <text evidence="1">Belongs to the aspartate/glutamate racemases family.</text>
</comment>
<dbReference type="InterPro" id="IPR018187">
    <property type="entry name" value="Asp/Glu_racemase_AS_1"/>
</dbReference>
<dbReference type="SUPFAM" id="SSF53681">
    <property type="entry name" value="Aspartate/glutamate racemase"/>
    <property type="match status" value="2"/>
</dbReference>
<dbReference type="PANTHER" id="PTHR21198">
    <property type="entry name" value="GLUTAMATE RACEMASE"/>
    <property type="match status" value="1"/>
</dbReference>
<dbReference type="Gene3D" id="3.40.50.1860">
    <property type="match status" value="2"/>
</dbReference>
<name>A0A199XUN7_9FLAO</name>
<organism evidence="3 4">
    <name type="scientific">Flavobacterium succinicans</name>
    <dbReference type="NCBI Taxonomy" id="29536"/>
    <lineage>
        <taxon>Bacteria</taxon>
        <taxon>Pseudomonadati</taxon>
        <taxon>Bacteroidota</taxon>
        <taxon>Flavobacteriia</taxon>
        <taxon>Flavobacteriales</taxon>
        <taxon>Flavobacteriaceae</taxon>
        <taxon>Flavobacterium</taxon>
    </lineage>
</organism>
<dbReference type="NCBIfam" id="TIGR00035">
    <property type="entry name" value="asp_race"/>
    <property type="match status" value="1"/>
</dbReference>
<dbReference type="PATRIC" id="fig|29536.5.peg.13"/>
<dbReference type="OrthoDB" id="9803739at2"/>
<dbReference type="Pfam" id="PF01177">
    <property type="entry name" value="Asp_Glu_race"/>
    <property type="match status" value="1"/>
</dbReference>
<sequence length="231" mass="26095">MKTIGLIGGMSWESSDLYYQIINKKVQHALGGVHSCQSLLYSFDFAEIANLQHQNNWEELSSKMVNAAQSLERGGADFILLCTNTMHKVADTIQQNITIPLLHIVDSTSEEIQRKSLKKVGLIATKFSMEGDFLRNRFKSKFDIDTIIPNEKDRNEIHKIIYEELVKGIISNKSKQKILEIIDKLIAEGAEGIISGCTEIELLIKPCDIKVELFETTRLHAEHAVKLALQK</sequence>
<dbReference type="InterPro" id="IPR015942">
    <property type="entry name" value="Asp/Glu/hydantoin_racemase"/>
</dbReference>
<evidence type="ECO:0000256" key="1">
    <source>
        <dbReference type="ARBA" id="ARBA00007847"/>
    </source>
</evidence>
<evidence type="ECO:0000313" key="4">
    <source>
        <dbReference type="Proteomes" id="UP000093807"/>
    </source>
</evidence>
<protein>
    <submittedName>
        <fullName evidence="3">Putative amino-acid racemase</fullName>
        <ecNumber evidence="3">5.1.1.-</ecNumber>
    </submittedName>
</protein>
<dbReference type="EMBL" id="JMTM01000004">
    <property type="protein sequence ID" value="OAZ05483.1"/>
    <property type="molecule type" value="Genomic_DNA"/>
</dbReference>
<dbReference type="PROSITE" id="PS00923">
    <property type="entry name" value="ASP_GLU_RACEMASE_1"/>
    <property type="match status" value="1"/>
</dbReference>
<dbReference type="PANTHER" id="PTHR21198:SF7">
    <property type="entry name" value="ASPARTATE-GLUTAMATE RACEMASE FAMILY"/>
    <property type="match status" value="1"/>
</dbReference>
<dbReference type="RefSeq" id="WP_064713923.1">
    <property type="nucleotide sequence ID" value="NZ_JMTM01000004.1"/>
</dbReference>
<dbReference type="Proteomes" id="UP000093807">
    <property type="component" value="Unassembled WGS sequence"/>
</dbReference>
<keyword evidence="4" id="KW-1185">Reference proteome</keyword>
<dbReference type="InterPro" id="IPR001920">
    <property type="entry name" value="Asp/Glu_race"/>
</dbReference>